<evidence type="ECO:0000313" key="3">
    <source>
        <dbReference type="Proteomes" id="UP000255125"/>
    </source>
</evidence>
<evidence type="ECO:0000256" key="1">
    <source>
        <dbReference type="SAM" id="SignalP"/>
    </source>
</evidence>
<dbReference type="AlphaFoldDB" id="A0A379IIF9"/>
<reference evidence="2 3" key="1">
    <citation type="submission" date="2018-06" db="EMBL/GenBank/DDBJ databases">
        <authorList>
            <consortium name="Pathogen Informatics"/>
            <person name="Doyle S."/>
        </authorList>
    </citation>
    <scope>NUCLEOTIDE SEQUENCE [LARGE SCALE GENOMIC DNA]</scope>
    <source>
        <strain evidence="2 3">NCTC10392</strain>
    </source>
</reference>
<accession>A0A379IIF9</accession>
<feature type="signal peptide" evidence="1">
    <location>
        <begin position="1"/>
        <end position="24"/>
    </location>
</feature>
<evidence type="ECO:0000313" key="2">
    <source>
        <dbReference type="EMBL" id="SUD33170.1"/>
    </source>
</evidence>
<sequence>MMFKQLTRLSVLAALMVGAPCTWAIQERHSFDVSVTIPVHEAYVLPSEPDWMNQDQPLAWNLVTSQLSHLRKNFDVKNLNGGVAARLGAEPYLYNGRNRIDLQVLFNRVPLSLAPTEVVNAEVARAGARAELDISAIEPAGGYRGGDYYGTVHLIFDFLAP</sequence>
<proteinExistence type="predicted"/>
<gene>
    <name evidence="2" type="ORF">NCTC10392_04560</name>
</gene>
<dbReference type="Pfam" id="PF04449">
    <property type="entry name" value="Fimbrial_CS1"/>
    <property type="match status" value="1"/>
</dbReference>
<name>A0A379IIF9_PSEFL</name>
<dbReference type="GO" id="GO:0009289">
    <property type="term" value="C:pilus"/>
    <property type="evidence" value="ECO:0007669"/>
    <property type="project" value="InterPro"/>
</dbReference>
<keyword evidence="1" id="KW-0732">Signal</keyword>
<dbReference type="InterPro" id="IPR007540">
    <property type="entry name" value="Fimbrial_CS1-type"/>
</dbReference>
<dbReference type="Proteomes" id="UP000255125">
    <property type="component" value="Unassembled WGS sequence"/>
</dbReference>
<dbReference type="Gene3D" id="2.60.40.2040">
    <property type="entry name" value="CFA/I fimbrial subunit E, pilin domain"/>
    <property type="match status" value="1"/>
</dbReference>
<dbReference type="EMBL" id="UGUS01000002">
    <property type="protein sequence ID" value="SUD33170.1"/>
    <property type="molecule type" value="Genomic_DNA"/>
</dbReference>
<protein>
    <submittedName>
        <fullName evidence="2">Adhesin major subunit pilin</fullName>
    </submittedName>
</protein>
<feature type="chain" id="PRO_5016862439" evidence="1">
    <location>
        <begin position="25"/>
        <end position="161"/>
    </location>
</feature>
<organism evidence="2 3">
    <name type="scientific">Pseudomonas fluorescens</name>
    <dbReference type="NCBI Taxonomy" id="294"/>
    <lineage>
        <taxon>Bacteria</taxon>
        <taxon>Pseudomonadati</taxon>
        <taxon>Pseudomonadota</taxon>
        <taxon>Gammaproteobacteria</taxon>
        <taxon>Pseudomonadales</taxon>
        <taxon>Pseudomonadaceae</taxon>
        <taxon>Pseudomonas</taxon>
    </lineage>
</organism>